<protein>
    <submittedName>
        <fullName evidence="1">Uncharacterized protein</fullName>
    </submittedName>
</protein>
<gene>
    <name evidence="1" type="ORF">LCGC14_1115810</name>
</gene>
<reference evidence="1" key="1">
    <citation type="journal article" date="2015" name="Nature">
        <title>Complex archaea that bridge the gap between prokaryotes and eukaryotes.</title>
        <authorList>
            <person name="Spang A."/>
            <person name="Saw J.H."/>
            <person name="Jorgensen S.L."/>
            <person name="Zaremba-Niedzwiedzka K."/>
            <person name="Martijn J."/>
            <person name="Lind A.E."/>
            <person name="van Eijk R."/>
            <person name="Schleper C."/>
            <person name="Guy L."/>
            <person name="Ettema T.J."/>
        </authorList>
    </citation>
    <scope>NUCLEOTIDE SEQUENCE</scope>
</reference>
<comment type="caution">
    <text evidence="1">The sequence shown here is derived from an EMBL/GenBank/DDBJ whole genome shotgun (WGS) entry which is preliminary data.</text>
</comment>
<name>A0A0F9PNG7_9ZZZZ</name>
<dbReference type="EMBL" id="LAZR01005127">
    <property type="protein sequence ID" value="KKN02631.1"/>
    <property type="molecule type" value="Genomic_DNA"/>
</dbReference>
<sequence>MELLLSEFLVNQEIIELRKERAQNEAVIDNLHNKLKEFLTEEQIVELYKIDNEKIDKIEFVY</sequence>
<dbReference type="AlphaFoldDB" id="A0A0F9PNG7"/>
<accession>A0A0F9PNG7</accession>
<organism evidence="1">
    <name type="scientific">marine sediment metagenome</name>
    <dbReference type="NCBI Taxonomy" id="412755"/>
    <lineage>
        <taxon>unclassified sequences</taxon>
        <taxon>metagenomes</taxon>
        <taxon>ecological metagenomes</taxon>
    </lineage>
</organism>
<evidence type="ECO:0000313" key="1">
    <source>
        <dbReference type="EMBL" id="KKN02631.1"/>
    </source>
</evidence>
<proteinExistence type="predicted"/>